<sequence length="161" mass="18077">MCSYERGYSRFRTMDRALTKGLFNGWMKKIDKLSLSSICLVRQYDKLIFVAYSMKFTSSKVNLRRSHVGFNKFFSLSYLIIAQVLYSTITTTIVATGSINTAIITIAMNDTANATTIHIRHCLQVITTINVNIISTTTIIITISCITNTSITTDIIIVFPP</sequence>
<keyword evidence="2" id="KW-1185">Reference proteome</keyword>
<dbReference type="Proteomes" id="UP001374535">
    <property type="component" value="Chromosome 10"/>
</dbReference>
<name>A0AAQ3MP51_VIGMU</name>
<organism evidence="1 2">
    <name type="scientific">Vigna mungo</name>
    <name type="common">Black gram</name>
    <name type="synonym">Phaseolus mungo</name>
    <dbReference type="NCBI Taxonomy" id="3915"/>
    <lineage>
        <taxon>Eukaryota</taxon>
        <taxon>Viridiplantae</taxon>
        <taxon>Streptophyta</taxon>
        <taxon>Embryophyta</taxon>
        <taxon>Tracheophyta</taxon>
        <taxon>Spermatophyta</taxon>
        <taxon>Magnoliopsida</taxon>
        <taxon>eudicotyledons</taxon>
        <taxon>Gunneridae</taxon>
        <taxon>Pentapetalae</taxon>
        <taxon>rosids</taxon>
        <taxon>fabids</taxon>
        <taxon>Fabales</taxon>
        <taxon>Fabaceae</taxon>
        <taxon>Papilionoideae</taxon>
        <taxon>50 kb inversion clade</taxon>
        <taxon>NPAAA clade</taxon>
        <taxon>indigoferoid/millettioid clade</taxon>
        <taxon>Phaseoleae</taxon>
        <taxon>Vigna</taxon>
    </lineage>
</organism>
<proteinExistence type="predicted"/>
<dbReference type="AlphaFoldDB" id="A0AAQ3MP51"/>
<gene>
    <name evidence="1" type="ORF">V8G54_033543</name>
</gene>
<evidence type="ECO:0000313" key="1">
    <source>
        <dbReference type="EMBL" id="WVY94455.1"/>
    </source>
</evidence>
<evidence type="ECO:0000313" key="2">
    <source>
        <dbReference type="Proteomes" id="UP001374535"/>
    </source>
</evidence>
<accession>A0AAQ3MP51</accession>
<reference evidence="1 2" key="1">
    <citation type="journal article" date="2023" name="Life. Sci Alliance">
        <title>Evolutionary insights into 3D genome organization and epigenetic landscape of Vigna mungo.</title>
        <authorList>
            <person name="Junaid A."/>
            <person name="Singh B."/>
            <person name="Bhatia S."/>
        </authorList>
    </citation>
    <scope>NUCLEOTIDE SEQUENCE [LARGE SCALE GENOMIC DNA]</scope>
    <source>
        <strain evidence="1">Urdbean</strain>
    </source>
</reference>
<protein>
    <submittedName>
        <fullName evidence="1">Uncharacterized protein</fullName>
    </submittedName>
</protein>
<dbReference type="EMBL" id="CP144691">
    <property type="protein sequence ID" value="WVY94455.1"/>
    <property type="molecule type" value="Genomic_DNA"/>
</dbReference>